<dbReference type="AlphaFoldDB" id="A0A3N0BW38"/>
<evidence type="ECO:0000313" key="2">
    <source>
        <dbReference type="Proteomes" id="UP000273807"/>
    </source>
</evidence>
<dbReference type="InterPro" id="IPR029058">
    <property type="entry name" value="AB_hydrolase_fold"/>
</dbReference>
<reference evidence="1 2" key="1">
    <citation type="submission" date="2018-10" db="EMBL/GenBank/DDBJ databases">
        <title>Genome sequencing of Arthrobacter oryzae TNB02.</title>
        <authorList>
            <person name="Cho Y.-J."/>
            <person name="Cho A."/>
            <person name="Kim O.-S."/>
        </authorList>
    </citation>
    <scope>NUCLEOTIDE SEQUENCE [LARGE SCALE GENOMIC DNA]</scope>
    <source>
        <strain evidence="1 2">TNB02</strain>
    </source>
</reference>
<dbReference type="SUPFAM" id="SSF53474">
    <property type="entry name" value="alpha/beta-Hydrolases"/>
    <property type="match status" value="1"/>
</dbReference>
<name>A0A3N0BW38_9MICC</name>
<proteinExistence type="predicted"/>
<accession>A0A3N0BW38</accession>
<gene>
    <name evidence="1" type="ORF">D7003_11595</name>
</gene>
<comment type="caution">
    <text evidence="1">The sequence shown here is derived from an EMBL/GenBank/DDBJ whole genome shotgun (WGS) entry which is preliminary data.</text>
</comment>
<dbReference type="OrthoDB" id="8421922at2"/>
<dbReference type="RefSeq" id="WP_123255604.1">
    <property type="nucleotide sequence ID" value="NZ_RBED01000103.1"/>
</dbReference>
<dbReference type="Proteomes" id="UP000273807">
    <property type="component" value="Unassembled WGS sequence"/>
</dbReference>
<protein>
    <submittedName>
        <fullName evidence="1">Uncharacterized protein</fullName>
    </submittedName>
</protein>
<organism evidence="1 2">
    <name type="scientific">Arthrobacter oryzae</name>
    <dbReference type="NCBI Taxonomy" id="409290"/>
    <lineage>
        <taxon>Bacteria</taxon>
        <taxon>Bacillati</taxon>
        <taxon>Actinomycetota</taxon>
        <taxon>Actinomycetes</taxon>
        <taxon>Micrococcales</taxon>
        <taxon>Micrococcaceae</taxon>
        <taxon>Arthrobacter</taxon>
    </lineage>
</organism>
<evidence type="ECO:0000313" key="1">
    <source>
        <dbReference type="EMBL" id="RNL53914.1"/>
    </source>
</evidence>
<dbReference type="Gene3D" id="3.40.50.1820">
    <property type="entry name" value="alpha/beta hydrolase"/>
    <property type="match status" value="1"/>
</dbReference>
<dbReference type="EMBL" id="RBED01000103">
    <property type="protein sequence ID" value="RNL53914.1"/>
    <property type="molecule type" value="Genomic_DNA"/>
</dbReference>
<sequence length="322" mass="35715">MDPGLGTTAAQAFPIDWNHIDEWDSDNGVAKLTAPAGASVTSLPAQDTYVVFESALRDGLPLRMLFEPANSDTLVISLHGAMNRARFTVPRFEWRRTLNRLDSARLYLSDSTLEINGSLEIGWYIGTEGQDLIAEYAAVVNQIIAAGGYSRVVCIGSSAGGYGALALSRRIPNSVAVAFSPQTTIGGYHLAHRKALASAAFPRHKSYEQVEENFGTRVNLRKLYQEMRPVNFVHFVQNTGDQFHFEAHYVPFALANGVNPDKGGYDPRRRVNFVAERYENEHAPPARGYFLAHIQQAHLNFYGRELPLRPSDPVREAELGPR</sequence>
<keyword evidence="2" id="KW-1185">Reference proteome</keyword>